<evidence type="ECO:0000259" key="4">
    <source>
        <dbReference type="Pfam" id="PF01420"/>
    </source>
</evidence>
<gene>
    <name evidence="5" type="ordered locus">Slit_2436</name>
</gene>
<dbReference type="Proteomes" id="UP000001625">
    <property type="component" value="Chromosome"/>
</dbReference>
<dbReference type="eggNOG" id="COG0732">
    <property type="taxonomic scope" value="Bacteria"/>
</dbReference>
<keyword evidence="3" id="KW-0238">DNA-binding</keyword>
<evidence type="ECO:0000256" key="3">
    <source>
        <dbReference type="ARBA" id="ARBA00023125"/>
    </source>
</evidence>
<evidence type="ECO:0000313" key="5">
    <source>
        <dbReference type="EMBL" id="ADE12661.1"/>
    </source>
</evidence>
<dbReference type="Gene3D" id="1.10.287.1120">
    <property type="entry name" value="Bipartite methylase S protein"/>
    <property type="match status" value="1"/>
</dbReference>
<dbReference type="EMBL" id="CP001965">
    <property type="protein sequence ID" value="ADE12661.1"/>
    <property type="molecule type" value="Genomic_DNA"/>
</dbReference>
<accession>D5CMI9</accession>
<dbReference type="SUPFAM" id="SSF116734">
    <property type="entry name" value="DNA methylase specificity domain"/>
    <property type="match status" value="2"/>
</dbReference>
<dbReference type="InterPro" id="IPR044946">
    <property type="entry name" value="Restrct_endonuc_typeI_TRD_sf"/>
</dbReference>
<dbReference type="STRING" id="580332.Slit_2436"/>
<organism evidence="5 6">
    <name type="scientific">Sideroxydans lithotrophicus (strain ES-1)</name>
    <dbReference type="NCBI Taxonomy" id="580332"/>
    <lineage>
        <taxon>Bacteria</taxon>
        <taxon>Pseudomonadati</taxon>
        <taxon>Pseudomonadota</taxon>
        <taxon>Betaproteobacteria</taxon>
        <taxon>Nitrosomonadales</taxon>
        <taxon>Gallionellaceae</taxon>
        <taxon>Sideroxydans</taxon>
    </lineage>
</organism>
<dbReference type="RefSeq" id="WP_013030559.1">
    <property type="nucleotide sequence ID" value="NC_013959.1"/>
</dbReference>
<dbReference type="PANTHER" id="PTHR30408">
    <property type="entry name" value="TYPE-1 RESTRICTION ENZYME ECOKI SPECIFICITY PROTEIN"/>
    <property type="match status" value="1"/>
</dbReference>
<evidence type="ECO:0000256" key="2">
    <source>
        <dbReference type="ARBA" id="ARBA00022747"/>
    </source>
</evidence>
<feature type="domain" description="Type I restriction modification DNA specificity" evidence="4">
    <location>
        <begin position="217"/>
        <end position="364"/>
    </location>
</feature>
<evidence type="ECO:0000313" key="6">
    <source>
        <dbReference type="Proteomes" id="UP000001625"/>
    </source>
</evidence>
<protein>
    <submittedName>
        <fullName evidence="5">Restriction modification system DNA specificity domain protein</fullName>
    </submittedName>
</protein>
<dbReference type="OrthoDB" id="9798929at2"/>
<dbReference type="CDD" id="cd17243">
    <property type="entry name" value="RMtype1_S_AchA6I-TRD2-CR2_like"/>
    <property type="match status" value="1"/>
</dbReference>
<dbReference type="HOGENOM" id="CLU_021095_2_3_4"/>
<dbReference type="InterPro" id="IPR000055">
    <property type="entry name" value="Restrct_endonuc_typeI_TRD"/>
</dbReference>
<sequence length="426" mass="47684">MTQALQRHNHVGRLKDFCQVGDGAHASIARQEHGVMYLSAKNFKSSGLDLSNVDYISEGDYEKHFGKTKKAVTTPVKGDVLFGIIGSLGTPYTVKHRDRFGLSSSVAILRPSSGLCPDYLYHFMTSSAFQSAVHAIKSGVAQGFLSLEMVKNLPLVTHEINVQRKIAAILSAYDELIDNNQHRIALLERMAEEIYREWFVRMRFHGYEKTTFNKGLPSDWEICEIGRKFATCLGGTPSRAELSYWGGEIPWINSGEVNKLRIVEASEYLTEDGLRYSATKIMPRRTTVIAITGATLGQVSLTEIAVCANQSVVGVYDSVGVYSEYIFQYVKTNIENLIAKQSGGGQQHINKDIVEKEKILLPPPDLIGQYNQIVRPIFDQIRTLMFSTQGYTQVRDRLLPRLISGKLSVENLDIQFPPSMREEAHA</sequence>
<keyword evidence="6" id="KW-1185">Reference proteome</keyword>
<feature type="domain" description="Type I restriction modification DNA specificity" evidence="4">
    <location>
        <begin position="12"/>
        <end position="189"/>
    </location>
</feature>
<dbReference type="GO" id="GO:0009307">
    <property type="term" value="P:DNA restriction-modification system"/>
    <property type="evidence" value="ECO:0007669"/>
    <property type="project" value="UniProtKB-KW"/>
</dbReference>
<dbReference type="PANTHER" id="PTHR30408:SF12">
    <property type="entry name" value="TYPE I RESTRICTION ENZYME MJAVIII SPECIFICITY SUBUNIT"/>
    <property type="match status" value="1"/>
</dbReference>
<reference evidence="5 6" key="1">
    <citation type="submission" date="2010-03" db="EMBL/GenBank/DDBJ databases">
        <title>Complete sequence of Sideroxydans lithotrophicus ES-1.</title>
        <authorList>
            <consortium name="US DOE Joint Genome Institute"/>
            <person name="Lucas S."/>
            <person name="Copeland A."/>
            <person name="Lapidus A."/>
            <person name="Cheng J.-F."/>
            <person name="Bruce D."/>
            <person name="Goodwin L."/>
            <person name="Pitluck S."/>
            <person name="Munk A.C."/>
            <person name="Detter J.C."/>
            <person name="Han C."/>
            <person name="Tapia R."/>
            <person name="Larimer F."/>
            <person name="Land M."/>
            <person name="Hauser L."/>
            <person name="Kyrpides N."/>
            <person name="Ivanova N."/>
            <person name="Emerson D."/>
            <person name="Woyke T."/>
        </authorList>
    </citation>
    <scope>NUCLEOTIDE SEQUENCE [LARGE SCALE GENOMIC DNA]</scope>
    <source>
        <strain evidence="5 6">ES-1</strain>
    </source>
</reference>
<keyword evidence="2" id="KW-0680">Restriction system</keyword>
<dbReference type="Pfam" id="PF01420">
    <property type="entry name" value="Methylase_S"/>
    <property type="match status" value="2"/>
</dbReference>
<name>D5CMI9_SIDLE</name>
<proteinExistence type="inferred from homology"/>
<dbReference type="InterPro" id="IPR052021">
    <property type="entry name" value="Type-I_RS_S_subunit"/>
</dbReference>
<dbReference type="REBASE" id="25987">
    <property type="entry name" value="S.SliESORF2437P"/>
</dbReference>
<evidence type="ECO:0000256" key="1">
    <source>
        <dbReference type="ARBA" id="ARBA00010923"/>
    </source>
</evidence>
<dbReference type="AlphaFoldDB" id="D5CMI9"/>
<comment type="similarity">
    <text evidence="1">Belongs to the type-I restriction system S methylase family.</text>
</comment>
<dbReference type="Gene3D" id="3.90.220.20">
    <property type="entry name" value="DNA methylase specificity domains"/>
    <property type="match status" value="2"/>
</dbReference>
<dbReference type="GO" id="GO:0003677">
    <property type="term" value="F:DNA binding"/>
    <property type="evidence" value="ECO:0007669"/>
    <property type="project" value="UniProtKB-KW"/>
</dbReference>
<dbReference type="KEGG" id="slt:Slit_2436"/>